<feature type="domain" description="Ig-like" evidence="6">
    <location>
        <begin position="73"/>
        <end position="152"/>
    </location>
</feature>
<dbReference type="SUPFAM" id="SSF48726">
    <property type="entry name" value="Immunoglobulin"/>
    <property type="match status" value="1"/>
</dbReference>
<dbReference type="PROSITE" id="PS01186">
    <property type="entry name" value="EGF_2"/>
    <property type="match status" value="1"/>
</dbReference>
<dbReference type="SMART" id="SM00409">
    <property type="entry name" value="IG"/>
    <property type="match status" value="1"/>
</dbReference>
<dbReference type="InterPro" id="IPR009030">
    <property type="entry name" value="Growth_fac_rcpt_cys_sf"/>
</dbReference>
<dbReference type="PROSITE" id="PS50026">
    <property type="entry name" value="EGF_3"/>
    <property type="match status" value="3"/>
</dbReference>
<comment type="caution">
    <text evidence="2">Lacks conserved residue(s) required for the propagation of feature annotation.</text>
</comment>
<accession>A0A0N5BQ60</accession>
<proteinExistence type="predicted"/>
<dbReference type="Pfam" id="PF02210">
    <property type="entry name" value="Laminin_G_2"/>
    <property type="match status" value="2"/>
</dbReference>
<feature type="disulfide bond" evidence="2">
    <location>
        <begin position="865"/>
        <end position="874"/>
    </location>
</feature>
<evidence type="ECO:0000256" key="3">
    <source>
        <dbReference type="PROSITE-ProRule" id="PRU00122"/>
    </source>
</evidence>
<dbReference type="Proteomes" id="UP000046392">
    <property type="component" value="Unplaced"/>
</dbReference>
<feature type="disulfide bond" evidence="2">
    <location>
        <begin position="364"/>
        <end position="373"/>
    </location>
</feature>
<dbReference type="PROSITE" id="PS00022">
    <property type="entry name" value="EGF_1"/>
    <property type="match status" value="3"/>
</dbReference>
<dbReference type="Gene3D" id="2.60.120.200">
    <property type="match status" value="3"/>
</dbReference>
<dbReference type="InterPro" id="IPR050372">
    <property type="entry name" value="Neurexin-related_CASP"/>
</dbReference>
<dbReference type="InterPro" id="IPR000742">
    <property type="entry name" value="EGF"/>
</dbReference>
<dbReference type="Gene3D" id="2.10.25.10">
    <property type="entry name" value="Laminin"/>
    <property type="match status" value="2"/>
</dbReference>
<dbReference type="PANTHER" id="PTHR15036">
    <property type="entry name" value="PIKACHURIN-LIKE PROTEIN"/>
    <property type="match status" value="1"/>
</dbReference>
<dbReference type="CDD" id="cd00054">
    <property type="entry name" value="EGF_CA"/>
    <property type="match status" value="1"/>
</dbReference>
<reference evidence="8" key="1">
    <citation type="submission" date="2017-02" db="UniProtKB">
        <authorList>
            <consortium name="WormBaseParasite"/>
        </authorList>
    </citation>
    <scope>IDENTIFICATION</scope>
</reference>
<dbReference type="InterPro" id="IPR036179">
    <property type="entry name" value="Ig-like_dom_sf"/>
</dbReference>
<dbReference type="InterPro" id="IPR001791">
    <property type="entry name" value="Laminin_G"/>
</dbReference>
<evidence type="ECO:0000259" key="6">
    <source>
        <dbReference type="PROSITE" id="PS50835"/>
    </source>
</evidence>
<dbReference type="InterPro" id="IPR013320">
    <property type="entry name" value="ConA-like_dom_sf"/>
</dbReference>
<dbReference type="AlphaFoldDB" id="A0A0N5BQ60"/>
<dbReference type="SUPFAM" id="SSF49899">
    <property type="entry name" value="Concanavalin A-like lectins/glucanases"/>
    <property type="match status" value="3"/>
</dbReference>
<dbReference type="SMART" id="SM00181">
    <property type="entry name" value="EGF"/>
    <property type="match status" value="3"/>
</dbReference>
<dbReference type="PROSITE" id="PS50835">
    <property type="entry name" value="IG_LIKE"/>
    <property type="match status" value="1"/>
</dbReference>
<evidence type="ECO:0000259" key="5">
    <source>
        <dbReference type="PROSITE" id="PS50026"/>
    </source>
</evidence>
<organism evidence="7 8">
    <name type="scientific">Strongyloides papillosus</name>
    <name type="common">Intestinal threadworm</name>
    <dbReference type="NCBI Taxonomy" id="174720"/>
    <lineage>
        <taxon>Eukaryota</taxon>
        <taxon>Metazoa</taxon>
        <taxon>Ecdysozoa</taxon>
        <taxon>Nematoda</taxon>
        <taxon>Chromadorea</taxon>
        <taxon>Rhabditida</taxon>
        <taxon>Tylenchina</taxon>
        <taxon>Panagrolaimomorpha</taxon>
        <taxon>Strongyloidoidea</taxon>
        <taxon>Strongyloididae</taxon>
        <taxon>Strongyloides</taxon>
    </lineage>
</organism>
<feature type="domain" description="Laminin G" evidence="4">
    <location>
        <begin position="424"/>
        <end position="619"/>
    </location>
</feature>
<feature type="disulfide bond" evidence="2">
    <location>
        <begin position="402"/>
        <end position="411"/>
    </location>
</feature>
<dbReference type="PANTHER" id="PTHR15036:SF93">
    <property type="entry name" value="EYS PROTEIN"/>
    <property type="match status" value="1"/>
</dbReference>
<dbReference type="STRING" id="174720.A0A0N5BQ60"/>
<sequence length="1082" mass="122440">MILFYHHICQFLRKLYIIRLTGEIKVIIQKGKDDHYNVNKNVPYGNKYVKVDDKTKNDMIFEVKPQGVVKPAGTNVQLYCGDNGYSIIDKRKNIKKNVKWRKVHDIMPFSYKIDNNGILSINNIRIKDSGLYECIEQQVDGKFSPSKYVLLTVTQLVPRFDGKSYLLLQPISPEQWRDLSMNITVKPTIKDGIILYVEKNSGQYKTPENYHEIKLKNGKVVYDYDIGNGKFNITSGKEIQLNEWSTITIKNDENMATLTVNNENQITFENDGQKIYENIPSSSLYVGGKEIPDELRNGKITDVDHYFVGSISQITVSNKTFDIGSNVVRVHGTVQQSKICSPNPCRNNGQCHTANVLMGFVCHCREGYIGDYCEVKNNICNGNLTCQEGICSIINSEEKCICPYGRRGKHCEIEDTKFLDSYVKSIEFNGRTSFIKIPIKNINDDYSIQMNIKFSNLDDNQIIAHISDSGREKNKEYVNIGVEDNKFSVVQGTKISKKKKIDKTRLINDDVHKIEITKKNDKKIVTIDEKIILTGKIDDSNNVISSAEDINGYIIIGQIPPGLSRFSLKTLAEIDNSNLETIPNVPFGFNGCLINITFNGKYIPTTDIINYNSGDIKKCGEKEDGGLLYPSFLEDNYTILNEYNNVDSFMKNISTTSKTLESEITLTESKEDTDLNIISTTSLYDVYPHLNTVNNYRLPQSGETDDSVEKDVTKEVGDKGYEEIMDKFITSTISYDNSTMTDEIIDKKKEEITTSISTNDIISIDNTTAYVSIEEKKSSEIGLVLPTDSSSVEENNISDESYQTYSKEEDKYIIKTTPHFDVDFEDESLKEIPENVKIIDRCEYDTCGDNGICEEVNSTHIACSCKISFDGPRCDIFKPIEYAAKFNGKAFIVFSPEEFPHLTSEQIEVIELRIKTTHKYGVLLWQSSTYTSSEYPTDYISLGINDGYLVFSYELGGGAARITSRDIVSDGEEHYIKIVRKGRSGNIYIDNSPVVKGESSGILAMLNADSYIYLGGLPKPNEMSGGIHSENFVGCIAELYFNSNKIGLMENAIDGQNVLPCSEWPSPYVRKRWFKNRKYKNV</sequence>
<evidence type="ECO:0000256" key="1">
    <source>
        <dbReference type="ARBA" id="ARBA00023157"/>
    </source>
</evidence>
<evidence type="ECO:0000313" key="8">
    <source>
        <dbReference type="WBParaSite" id="SPAL_0000803000.1"/>
    </source>
</evidence>
<keyword evidence="1 2" id="KW-1015">Disulfide bond</keyword>
<feature type="domain" description="EGF-like" evidence="5">
    <location>
        <begin position="838"/>
        <end position="875"/>
    </location>
</feature>
<feature type="disulfide bond" evidence="3">
    <location>
        <begin position="592"/>
        <end position="619"/>
    </location>
</feature>
<feature type="domain" description="Laminin G" evidence="4">
    <location>
        <begin position="155"/>
        <end position="340"/>
    </location>
</feature>
<evidence type="ECO:0000313" key="7">
    <source>
        <dbReference type="Proteomes" id="UP000046392"/>
    </source>
</evidence>
<keyword evidence="2" id="KW-0245">EGF-like domain</keyword>
<dbReference type="CDD" id="cd00110">
    <property type="entry name" value="LamG"/>
    <property type="match status" value="2"/>
</dbReference>
<feature type="domain" description="EGF-like" evidence="5">
    <location>
        <begin position="376"/>
        <end position="412"/>
    </location>
</feature>
<dbReference type="InterPro" id="IPR007110">
    <property type="entry name" value="Ig-like_dom"/>
</dbReference>
<name>A0A0N5BQ60_STREA</name>
<dbReference type="PROSITE" id="PS50025">
    <property type="entry name" value="LAM_G_DOMAIN"/>
    <property type="match status" value="3"/>
</dbReference>
<keyword evidence="7" id="KW-1185">Reference proteome</keyword>
<dbReference type="SUPFAM" id="SSF57184">
    <property type="entry name" value="Growth factor receptor domain"/>
    <property type="match status" value="1"/>
</dbReference>
<dbReference type="InterPro" id="IPR013783">
    <property type="entry name" value="Ig-like_fold"/>
</dbReference>
<feature type="domain" description="Laminin G" evidence="4">
    <location>
        <begin position="881"/>
        <end position="1061"/>
    </location>
</feature>
<feature type="domain" description="EGF-like" evidence="5">
    <location>
        <begin position="336"/>
        <end position="374"/>
    </location>
</feature>
<dbReference type="WBParaSite" id="SPAL_0000803000.1">
    <property type="protein sequence ID" value="SPAL_0000803000.1"/>
    <property type="gene ID" value="SPAL_0000803000"/>
</dbReference>
<dbReference type="InterPro" id="IPR003599">
    <property type="entry name" value="Ig_sub"/>
</dbReference>
<protein>
    <submittedName>
        <fullName evidence="8">EGF-like domain-containing protein</fullName>
    </submittedName>
</protein>
<evidence type="ECO:0000256" key="2">
    <source>
        <dbReference type="PROSITE-ProRule" id="PRU00076"/>
    </source>
</evidence>
<feature type="disulfide bond" evidence="2">
    <location>
        <begin position="345"/>
        <end position="362"/>
    </location>
</feature>
<dbReference type="Gene3D" id="2.60.40.10">
    <property type="entry name" value="Immunoglobulins"/>
    <property type="match status" value="1"/>
</dbReference>
<evidence type="ECO:0000259" key="4">
    <source>
        <dbReference type="PROSITE" id="PS50025"/>
    </source>
</evidence>
<dbReference type="SMART" id="SM00282">
    <property type="entry name" value="LamG"/>
    <property type="match status" value="2"/>
</dbReference>